<protein>
    <submittedName>
        <fullName evidence="2">Uncharacterized protein</fullName>
    </submittedName>
</protein>
<dbReference type="Proteomes" id="UP000663879">
    <property type="component" value="Unassembled WGS sequence"/>
</dbReference>
<feature type="transmembrane region" description="Helical" evidence="1">
    <location>
        <begin position="438"/>
        <end position="463"/>
    </location>
</feature>
<gene>
    <name evidence="2" type="ORF">OXX778_LOCUS16251</name>
</gene>
<evidence type="ECO:0000313" key="2">
    <source>
        <dbReference type="EMBL" id="CAF0997878.1"/>
    </source>
</evidence>
<evidence type="ECO:0000256" key="1">
    <source>
        <dbReference type="SAM" id="Phobius"/>
    </source>
</evidence>
<keyword evidence="1" id="KW-0812">Transmembrane</keyword>
<reference evidence="2" key="1">
    <citation type="submission" date="2021-02" db="EMBL/GenBank/DDBJ databases">
        <authorList>
            <person name="Nowell W R."/>
        </authorList>
    </citation>
    <scope>NUCLEOTIDE SEQUENCE</scope>
    <source>
        <strain evidence="2">Ploen Becks lab</strain>
    </source>
</reference>
<feature type="transmembrane region" description="Helical" evidence="1">
    <location>
        <begin position="484"/>
        <end position="505"/>
    </location>
</feature>
<dbReference type="AlphaFoldDB" id="A0A814GKN1"/>
<organism evidence="2 3">
    <name type="scientific">Brachionus calyciflorus</name>
    <dbReference type="NCBI Taxonomy" id="104777"/>
    <lineage>
        <taxon>Eukaryota</taxon>
        <taxon>Metazoa</taxon>
        <taxon>Spiralia</taxon>
        <taxon>Gnathifera</taxon>
        <taxon>Rotifera</taxon>
        <taxon>Eurotatoria</taxon>
        <taxon>Monogononta</taxon>
        <taxon>Pseudotrocha</taxon>
        <taxon>Ploima</taxon>
        <taxon>Brachionidae</taxon>
        <taxon>Brachionus</taxon>
    </lineage>
</organism>
<feature type="transmembrane region" description="Helical" evidence="1">
    <location>
        <begin position="392"/>
        <end position="415"/>
    </location>
</feature>
<keyword evidence="3" id="KW-1185">Reference proteome</keyword>
<dbReference type="OrthoDB" id="10231212at2759"/>
<dbReference type="EMBL" id="CAJNOC010003788">
    <property type="protein sequence ID" value="CAF0997878.1"/>
    <property type="molecule type" value="Genomic_DNA"/>
</dbReference>
<keyword evidence="1" id="KW-1133">Transmembrane helix</keyword>
<evidence type="ECO:0000313" key="3">
    <source>
        <dbReference type="Proteomes" id="UP000663879"/>
    </source>
</evidence>
<proteinExistence type="predicted"/>
<name>A0A814GKN1_9BILA</name>
<comment type="caution">
    <text evidence="2">The sequence shown here is derived from an EMBL/GenBank/DDBJ whole genome shotgun (WGS) entry which is preliminary data.</text>
</comment>
<sequence>MQPIPNTISLIPLEPLSLDKNLNMAEIKSMFNFIGRIRIQNLHSFDLNTNFFRIFVAPIKAEFYYSKFKVLQNGKESCDQNLYLKYDSNLKSLNIRFSSTIYFKNTCPLIFSFVKINTLDFYGISDTFIKKNTLGFKYLENTISMYEINNCIFNIFKANLSRDLIENNMLYNNKIIRVKGLFNYIDSNLFEKMKPKLIRFVTEDYLSLFKDGGYWLNTFDPIQTPLTSDNLFEIIIETYKPMNLSDKNLCYFKHIPSNRSYLIAPSLDYFKFECNCSFAILFSTYINIKNSSYNFKSHYTQLTYANFEQIEWLNHSFLSECLNKVKLCDSKLILKMSPDYNLIYLSLNIEFYNIILSQIIILFGILSNLICIIVLISGYWDINYKRETSKGLYKLMIINSLINFVYFLINCFHIINRCVEINGIFCSLVYRSKISQYYMIYFVEYLGSILKFWSSLTLISISIARLNLLSNIKYFKNPKINLKLILTTLGFSIFVNLDKLFVIIVNENEFILDFDFGDEFPDRNTFINSMMIIRFGRKIQYSGSLTIIFYFLYLINFIINDIVLNLILTCFDVKIYKSLGNQIRLKKLMTTKLSKFENLNFKVNTIIFF</sequence>
<feature type="transmembrane region" description="Helical" evidence="1">
    <location>
        <begin position="547"/>
        <end position="568"/>
    </location>
</feature>
<feature type="transmembrane region" description="Helical" evidence="1">
    <location>
        <begin position="355"/>
        <end position="380"/>
    </location>
</feature>
<accession>A0A814GKN1</accession>
<keyword evidence="1" id="KW-0472">Membrane</keyword>